<dbReference type="EMBL" id="CAJPDS010000007">
    <property type="protein sequence ID" value="CAF9909138.1"/>
    <property type="molecule type" value="Genomic_DNA"/>
</dbReference>
<feature type="compositionally biased region" description="Polar residues" evidence="2">
    <location>
        <begin position="708"/>
        <end position="717"/>
    </location>
</feature>
<feature type="region of interest" description="Disordered" evidence="2">
    <location>
        <begin position="48"/>
        <end position="145"/>
    </location>
</feature>
<name>A0A8H3EPC7_9LECA</name>
<feature type="region of interest" description="Disordered" evidence="2">
    <location>
        <begin position="576"/>
        <end position="921"/>
    </location>
</feature>
<feature type="compositionally biased region" description="Polar residues" evidence="2">
    <location>
        <begin position="735"/>
        <end position="746"/>
    </location>
</feature>
<keyword evidence="1" id="KW-0175">Coiled coil</keyword>
<organism evidence="3 4">
    <name type="scientific">Heterodermia speciosa</name>
    <dbReference type="NCBI Taxonomy" id="116794"/>
    <lineage>
        <taxon>Eukaryota</taxon>
        <taxon>Fungi</taxon>
        <taxon>Dikarya</taxon>
        <taxon>Ascomycota</taxon>
        <taxon>Pezizomycotina</taxon>
        <taxon>Lecanoromycetes</taxon>
        <taxon>OSLEUM clade</taxon>
        <taxon>Lecanoromycetidae</taxon>
        <taxon>Caliciales</taxon>
        <taxon>Physciaceae</taxon>
        <taxon>Heterodermia</taxon>
    </lineage>
</organism>
<feature type="compositionally biased region" description="Polar residues" evidence="2">
    <location>
        <begin position="375"/>
        <end position="397"/>
    </location>
</feature>
<keyword evidence="4" id="KW-1185">Reference proteome</keyword>
<sequence>MCVAHIASRIFELYLYSVTDSSPLRNLSRQIPHTIDEPDDLYESTNISITQRQQRPRRTARQPPPSRTSSSSGSSRTLRRTPRLDQYPTRRSHTSAFATATPRRATPRSINPAAESISSSEGEDGSTVQRPIPRGTAQSSYWPRRSTRISRRTAAAILYALEEALRKPNDFTPDLTEENASMSDLLGGANPPGVGTARAQNGGATSGPIPVPQPHYRVSGVRTPTDIMKTRQEREARKKAESESRQRGQVASTGAQRQSDPAGVAAIETRRISGDPTNTRRPAEPPSNRTATDRRRSGGDPKIINEPPEYKNNPAGPPAEPSNPADITRIPQSSRRRVPSISQDQPRPVPSSGRAVPATQNISQQQSQTKNTSTAPMDSRSQPNVSANMPQSQTQYAQENNGGGQQQRGTTSSFPHAFERWETLSSHWEGLTSYWIRRLQNNSDEMNREPLNQQMARQVTDLSAAGANLFHAVVELQRLRASSERKFQRWFFDTRAEQERAREVQARLENDLRSERQANADAVAEVKRLRNDKDSAFQDRGVTDQMTQDIKAKDLEVKEMRRELQISKEEARRAWEELGRREQEERDRTTSLRAGEPTLVGGVQVVPMLQGAPSRQTSTNRPSTRDGPLQTAPSARSGQQSVESPLDEPGVTHYDPARSETDTDPFTENGRAAQQPAHVPMPPQQTSDGSSAAVQAARAQYASSQLANSIQPQSNPSAPAAGGTSIRYGQAAATGPTSSSFYQHEGSSLLPAGEQARVMEPDDRSFVPSNEDTFSEEEFEYDGNGDVRRDALGNPIFYQRGAGPSEDSDEDDVQDQLDRERMYSERYGSGLSGVEYGSGPTSTAGPRGQSGRSPTQVYGGPVGQEGSTGPVDYSGSAYGSGLGWESVPRHHHPTRLSDVLEEDERSRTSPSRASQTSRGLR</sequence>
<comment type="caution">
    <text evidence="3">The sequence shown here is derived from an EMBL/GenBank/DDBJ whole genome shotgun (WGS) entry which is preliminary data.</text>
</comment>
<feature type="compositionally biased region" description="Basic and acidic residues" evidence="2">
    <location>
        <begin position="228"/>
        <end position="246"/>
    </location>
</feature>
<feature type="compositionally biased region" description="Polar residues" evidence="2">
    <location>
        <begin position="631"/>
        <end position="643"/>
    </location>
</feature>
<feature type="compositionally biased region" description="Acidic residues" evidence="2">
    <location>
        <begin position="773"/>
        <end position="783"/>
    </location>
</feature>
<dbReference type="OrthoDB" id="5945798at2759"/>
<reference evidence="3" key="1">
    <citation type="submission" date="2021-03" db="EMBL/GenBank/DDBJ databases">
        <authorList>
            <person name="Tagirdzhanova G."/>
        </authorList>
    </citation>
    <scope>NUCLEOTIDE SEQUENCE</scope>
</reference>
<evidence type="ECO:0000313" key="4">
    <source>
        <dbReference type="Proteomes" id="UP000664521"/>
    </source>
</evidence>
<feature type="compositionally biased region" description="Low complexity" evidence="2">
    <location>
        <begin position="690"/>
        <end position="707"/>
    </location>
</feature>
<evidence type="ECO:0000256" key="1">
    <source>
        <dbReference type="SAM" id="Coils"/>
    </source>
</evidence>
<feature type="region of interest" description="Disordered" evidence="2">
    <location>
        <begin position="188"/>
        <end position="412"/>
    </location>
</feature>
<feature type="compositionally biased region" description="Low complexity" evidence="2">
    <location>
        <begin position="67"/>
        <end position="76"/>
    </location>
</feature>
<feature type="compositionally biased region" description="Polar residues" evidence="2">
    <location>
        <begin position="839"/>
        <end position="856"/>
    </location>
</feature>
<feature type="compositionally biased region" description="Low complexity" evidence="2">
    <location>
        <begin position="359"/>
        <end position="374"/>
    </location>
</feature>
<dbReference type="Proteomes" id="UP000664521">
    <property type="component" value="Unassembled WGS sequence"/>
</dbReference>
<proteinExistence type="predicted"/>
<gene>
    <name evidence="3" type="ORF">HETSPECPRED_008849</name>
</gene>
<feature type="compositionally biased region" description="Basic and acidic residues" evidence="2">
    <location>
        <begin position="576"/>
        <end position="590"/>
    </location>
</feature>
<feature type="compositionally biased region" description="Polar residues" evidence="2">
    <location>
        <begin position="908"/>
        <end position="921"/>
    </location>
</feature>
<feature type="compositionally biased region" description="Acidic residues" evidence="2">
    <location>
        <begin position="806"/>
        <end position="815"/>
    </location>
</feature>
<feature type="compositionally biased region" description="Polar residues" evidence="2">
    <location>
        <begin position="247"/>
        <end position="259"/>
    </location>
</feature>
<evidence type="ECO:0000256" key="2">
    <source>
        <dbReference type="SAM" id="MobiDB-lite"/>
    </source>
</evidence>
<accession>A0A8H3EPC7</accession>
<feature type="compositionally biased region" description="Low complexity" evidence="2">
    <location>
        <begin position="98"/>
        <end position="108"/>
    </location>
</feature>
<dbReference type="AlphaFoldDB" id="A0A8H3EPC7"/>
<feature type="coiled-coil region" evidence="1">
    <location>
        <begin position="498"/>
        <end position="570"/>
    </location>
</feature>
<protein>
    <submittedName>
        <fullName evidence="3">Uncharacterized protein</fullName>
    </submittedName>
</protein>
<feature type="compositionally biased region" description="Polar residues" evidence="2">
    <location>
        <begin position="613"/>
        <end position="622"/>
    </location>
</feature>
<evidence type="ECO:0000313" key="3">
    <source>
        <dbReference type="EMBL" id="CAF9909138.1"/>
    </source>
</evidence>